<dbReference type="PANTHER" id="PTHR43790">
    <property type="entry name" value="CARBOHYDRATE TRANSPORT ATP-BINDING PROTEIN MG119-RELATED"/>
    <property type="match status" value="1"/>
</dbReference>
<comment type="caution">
    <text evidence="7">The sequence shown here is derived from an EMBL/GenBank/DDBJ whole genome shotgun (WGS) entry which is preliminary data.</text>
</comment>
<keyword evidence="8" id="KW-1185">Reference proteome</keyword>
<dbReference type="Pfam" id="PF00005">
    <property type="entry name" value="ABC_tran"/>
    <property type="match status" value="2"/>
</dbReference>
<feature type="domain" description="ABC transporter" evidence="6">
    <location>
        <begin position="258"/>
        <end position="507"/>
    </location>
</feature>
<dbReference type="InterPro" id="IPR003593">
    <property type="entry name" value="AAA+_ATPase"/>
</dbReference>
<dbReference type="RefSeq" id="WP_193121154.1">
    <property type="nucleotide sequence ID" value="NZ_JADBGI010000005.1"/>
</dbReference>
<dbReference type="InterPro" id="IPR050107">
    <property type="entry name" value="ABC_carbohydrate_import_ATPase"/>
</dbReference>
<keyword evidence="1" id="KW-0813">Transport</keyword>
<dbReference type="EMBL" id="JADBGI010000005">
    <property type="protein sequence ID" value="MBE2998509.1"/>
    <property type="molecule type" value="Genomic_DNA"/>
</dbReference>
<evidence type="ECO:0000313" key="7">
    <source>
        <dbReference type="EMBL" id="MBE2998509.1"/>
    </source>
</evidence>
<feature type="domain" description="ABC transporter" evidence="6">
    <location>
        <begin position="10"/>
        <end position="245"/>
    </location>
</feature>
<dbReference type="Proteomes" id="UP000806528">
    <property type="component" value="Unassembled WGS sequence"/>
</dbReference>
<dbReference type="PROSITE" id="PS00211">
    <property type="entry name" value="ABC_TRANSPORTER_1"/>
    <property type="match status" value="1"/>
</dbReference>
<dbReference type="InterPro" id="IPR017871">
    <property type="entry name" value="ABC_transporter-like_CS"/>
</dbReference>
<dbReference type="PANTHER" id="PTHR43790:SF9">
    <property type="entry name" value="GALACTOFURANOSE TRANSPORTER ATP-BINDING PROTEIN YTFR"/>
    <property type="match status" value="1"/>
</dbReference>
<organism evidence="7 8">
    <name type="scientific">Nocardiopsis coralli</name>
    <dbReference type="NCBI Taxonomy" id="2772213"/>
    <lineage>
        <taxon>Bacteria</taxon>
        <taxon>Bacillati</taxon>
        <taxon>Actinomycetota</taxon>
        <taxon>Actinomycetes</taxon>
        <taxon>Streptosporangiales</taxon>
        <taxon>Nocardiopsidaceae</taxon>
        <taxon>Nocardiopsis</taxon>
    </lineage>
</organism>
<dbReference type="CDD" id="cd03215">
    <property type="entry name" value="ABC_Carb_Monos_II"/>
    <property type="match status" value="1"/>
</dbReference>
<name>A0ABR9P3T0_9ACTN</name>
<dbReference type="CDD" id="cd03216">
    <property type="entry name" value="ABC_Carb_Monos_I"/>
    <property type="match status" value="1"/>
</dbReference>
<keyword evidence="2" id="KW-0677">Repeat</keyword>
<proteinExistence type="predicted"/>
<dbReference type="InterPro" id="IPR027417">
    <property type="entry name" value="P-loop_NTPase"/>
</dbReference>
<sequence length="530" mass="56194">MPTDRGTPVLRARGLVKRFPGVRALAGVDLDLHPGRVHALVGENGAGKSTLIKVLTGVHGRDGGELELDGRPAGFATPAEAQRAGLATIYQEVDLLPLLSVARNLFLGREPRWFGLIDFPRMHREAAEALGEYGVHVDVRRPLGDLSMGARQMVALARAVSARARVVIMDEPTSSLEPREVHTLFEVIGRLRGRGIAVVYVSHRLDELYEVCDDVTVLRDGHAVHSGPLAGLERLRLIALMLGRDMSEVAREGATTFAGAHDVAGGAPALTAEALTARHRLRGVSLDIRPGEVVGLGGLLGSGRTETARAVAGDLALEEGRVAVAGLPVRGRGTAAAIRAGISLLPEDRKHEGIVPGLSVRENIALAAMPRLSRFGLVSERRVDRVVSTFMERLRIKATGPSQKVEELSGGNQQKVLLARWLALNPAVLLLDEPTRGIDVGAKAEVQRLVDELAEDGLGVLLISSDLEELVEGADRVVVLKDGAVVGELSGASVTEDALVDAIARGEASPVVRDRSDGGAGAAPEEEVER</sequence>
<evidence type="ECO:0000256" key="3">
    <source>
        <dbReference type="ARBA" id="ARBA00022741"/>
    </source>
</evidence>
<reference evidence="7 8" key="1">
    <citation type="submission" date="2020-09" db="EMBL/GenBank/DDBJ databases">
        <title>Diversity and distribution of actinomycetes associated with coral in the coast of Hainan.</title>
        <authorList>
            <person name="Li F."/>
        </authorList>
    </citation>
    <scope>NUCLEOTIDE SEQUENCE [LARGE SCALE GENOMIC DNA]</scope>
    <source>
        <strain evidence="7 8">HNM0947</strain>
    </source>
</reference>
<dbReference type="PROSITE" id="PS50893">
    <property type="entry name" value="ABC_TRANSPORTER_2"/>
    <property type="match status" value="2"/>
</dbReference>
<evidence type="ECO:0000259" key="6">
    <source>
        <dbReference type="PROSITE" id="PS50893"/>
    </source>
</evidence>
<evidence type="ECO:0000256" key="4">
    <source>
        <dbReference type="ARBA" id="ARBA00022840"/>
    </source>
</evidence>
<protein>
    <submittedName>
        <fullName evidence="7">Sugar ABC transporter ATP-binding protein</fullName>
    </submittedName>
</protein>
<evidence type="ECO:0000256" key="1">
    <source>
        <dbReference type="ARBA" id="ARBA00022448"/>
    </source>
</evidence>
<evidence type="ECO:0000313" key="8">
    <source>
        <dbReference type="Proteomes" id="UP000806528"/>
    </source>
</evidence>
<evidence type="ECO:0000256" key="2">
    <source>
        <dbReference type="ARBA" id="ARBA00022737"/>
    </source>
</evidence>
<gene>
    <name evidence="7" type="ORF">IDM40_07295</name>
</gene>
<keyword evidence="4 7" id="KW-0067">ATP-binding</keyword>
<feature type="region of interest" description="Disordered" evidence="5">
    <location>
        <begin position="510"/>
        <end position="530"/>
    </location>
</feature>
<dbReference type="Gene3D" id="3.40.50.300">
    <property type="entry name" value="P-loop containing nucleotide triphosphate hydrolases"/>
    <property type="match status" value="2"/>
</dbReference>
<accession>A0ABR9P3T0</accession>
<dbReference type="InterPro" id="IPR003439">
    <property type="entry name" value="ABC_transporter-like_ATP-bd"/>
</dbReference>
<dbReference type="SMART" id="SM00382">
    <property type="entry name" value="AAA"/>
    <property type="match status" value="2"/>
</dbReference>
<dbReference type="SUPFAM" id="SSF52540">
    <property type="entry name" value="P-loop containing nucleoside triphosphate hydrolases"/>
    <property type="match status" value="2"/>
</dbReference>
<evidence type="ECO:0000256" key="5">
    <source>
        <dbReference type="SAM" id="MobiDB-lite"/>
    </source>
</evidence>
<keyword evidence="3" id="KW-0547">Nucleotide-binding</keyword>
<dbReference type="GO" id="GO:0005524">
    <property type="term" value="F:ATP binding"/>
    <property type="evidence" value="ECO:0007669"/>
    <property type="project" value="UniProtKB-KW"/>
</dbReference>